<accession>A0A9P0MKM9</accession>
<name>A0A9P0MKM9_ACAOB</name>
<evidence type="ECO:0000313" key="1">
    <source>
        <dbReference type="EMBL" id="CAH2015943.1"/>
    </source>
</evidence>
<gene>
    <name evidence="1" type="ORF">ACAOBT_LOCUS35050</name>
</gene>
<dbReference type="AlphaFoldDB" id="A0A9P0MKM9"/>
<comment type="caution">
    <text evidence="1">The sequence shown here is derived from an EMBL/GenBank/DDBJ whole genome shotgun (WGS) entry which is preliminary data.</text>
</comment>
<sequence>MWPPDFFLFPRLKRPMKGKQLRRQRGSKQHAPQLSRLFRRECLL</sequence>
<dbReference type="EMBL" id="CAKOFQ010008781">
    <property type="protein sequence ID" value="CAH2015943.1"/>
    <property type="molecule type" value="Genomic_DNA"/>
</dbReference>
<keyword evidence="2" id="KW-1185">Reference proteome</keyword>
<proteinExistence type="predicted"/>
<dbReference type="Proteomes" id="UP001152888">
    <property type="component" value="Unassembled WGS sequence"/>
</dbReference>
<protein>
    <submittedName>
        <fullName evidence="1">Uncharacterized protein</fullName>
    </submittedName>
</protein>
<evidence type="ECO:0000313" key="2">
    <source>
        <dbReference type="Proteomes" id="UP001152888"/>
    </source>
</evidence>
<organism evidence="1 2">
    <name type="scientific">Acanthoscelides obtectus</name>
    <name type="common">Bean weevil</name>
    <name type="synonym">Bruchus obtectus</name>
    <dbReference type="NCBI Taxonomy" id="200917"/>
    <lineage>
        <taxon>Eukaryota</taxon>
        <taxon>Metazoa</taxon>
        <taxon>Ecdysozoa</taxon>
        <taxon>Arthropoda</taxon>
        <taxon>Hexapoda</taxon>
        <taxon>Insecta</taxon>
        <taxon>Pterygota</taxon>
        <taxon>Neoptera</taxon>
        <taxon>Endopterygota</taxon>
        <taxon>Coleoptera</taxon>
        <taxon>Polyphaga</taxon>
        <taxon>Cucujiformia</taxon>
        <taxon>Chrysomeloidea</taxon>
        <taxon>Chrysomelidae</taxon>
        <taxon>Bruchinae</taxon>
        <taxon>Bruchini</taxon>
        <taxon>Acanthoscelides</taxon>
    </lineage>
</organism>
<reference evidence="1" key="1">
    <citation type="submission" date="2022-03" db="EMBL/GenBank/DDBJ databases">
        <authorList>
            <person name="Sayadi A."/>
        </authorList>
    </citation>
    <scope>NUCLEOTIDE SEQUENCE</scope>
</reference>